<dbReference type="AlphaFoldDB" id="A0A0R3U503"/>
<protein>
    <submittedName>
        <fullName evidence="4">AKAP7_NLS domain-containing protein</fullName>
    </submittedName>
</protein>
<reference evidence="4" key="2">
    <citation type="submission" date="2019-11" db="UniProtKB">
        <authorList>
            <consortium name="WormBaseParasite"/>
        </authorList>
    </citation>
    <scope>IDENTIFICATION</scope>
</reference>
<reference evidence="2 3" key="1">
    <citation type="submission" date="2018-10" db="EMBL/GenBank/DDBJ databases">
        <authorList>
            <consortium name="Pathogen Informatics"/>
        </authorList>
    </citation>
    <scope>NUCLEOTIDE SEQUENCE [LARGE SCALE GENOMIC DNA]</scope>
</reference>
<dbReference type="InterPro" id="IPR019510">
    <property type="entry name" value="AKAP7-like_phosphoesterase"/>
</dbReference>
<dbReference type="STRING" id="53468.A0A0R3U503"/>
<proteinExistence type="predicted"/>
<dbReference type="Proteomes" id="UP000267029">
    <property type="component" value="Unassembled WGS sequence"/>
</dbReference>
<evidence type="ECO:0000313" key="3">
    <source>
        <dbReference type="Proteomes" id="UP000267029"/>
    </source>
</evidence>
<sequence length="329" mass="36957">MDSIDLPNQKGDNSTSSLGVERNALEPVKVSVEMNRVKSVCNIPRIFHKLLRNSDITDNFRCEIKFPYRKWQKGVEVSADSQETLECVINQINSLISASRPKMRPSHFVCLPVKDDACKQAYLAFKEKVLERNGDGSKYVGIDENLFGYDHKLHFTLATLLLVDAEEVRLASRLLTDFVESEDVEGLSRSPLRISVRGLKSMQNDPKRTHVLYACVKPGEDSERLQAIANRATALFARNGLQSGRAGESEVKLHMTLMKSRVQIEAQDKSVGRGKGRIRRNPFPADDLLTDFGDYSFVEGALLDEICLCRMNSTGPDGFYVTEARVKLK</sequence>
<evidence type="ECO:0000259" key="1">
    <source>
        <dbReference type="Pfam" id="PF10469"/>
    </source>
</evidence>
<dbReference type="OrthoDB" id="277832at2759"/>
<gene>
    <name evidence="2" type="ORF">MCOS_LOCUS1763</name>
</gene>
<dbReference type="InterPro" id="IPR009097">
    <property type="entry name" value="Cyclic_Pdiesterase"/>
</dbReference>
<name>A0A0R3U503_MESCO</name>
<evidence type="ECO:0000313" key="4">
    <source>
        <dbReference type="WBParaSite" id="MCU_007014-RA"/>
    </source>
</evidence>
<dbReference type="WBParaSite" id="MCU_007014-RA">
    <property type="protein sequence ID" value="MCU_007014-RA"/>
    <property type="gene ID" value="MCU_007014"/>
</dbReference>
<dbReference type="PANTHER" id="PTHR13360">
    <property type="entry name" value="ACTIVATING SIGNAL COINTEGRATOR 1 COMPLEX SUBUNIT 1"/>
    <property type="match status" value="1"/>
</dbReference>
<dbReference type="GO" id="GO:0005634">
    <property type="term" value="C:nucleus"/>
    <property type="evidence" value="ECO:0007669"/>
    <property type="project" value="TreeGrafter"/>
</dbReference>
<dbReference type="InterPro" id="IPR009210">
    <property type="entry name" value="ASCC1"/>
</dbReference>
<keyword evidence="3" id="KW-1185">Reference proteome</keyword>
<dbReference type="EMBL" id="UXSR01000242">
    <property type="protein sequence ID" value="VDD75760.1"/>
    <property type="molecule type" value="Genomic_DNA"/>
</dbReference>
<dbReference type="SUPFAM" id="SSF55144">
    <property type="entry name" value="LigT-like"/>
    <property type="match status" value="1"/>
</dbReference>
<evidence type="ECO:0000313" key="2">
    <source>
        <dbReference type="EMBL" id="VDD75760.1"/>
    </source>
</evidence>
<accession>A0A0R3U503</accession>
<feature type="domain" description="A-kinase anchor protein 7-like phosphoesterase" evidence="1">
    <location>
        <begin position="105"/>
        <end position="328"/>
    </location>
</feature>
<dbReference type="Pfam" id="PF10469">
    <property type="entry name" value="AKAP7_NLS"/>
    <property type="match status" value="1"/>
</dbReference>
<organism evidence="2 3">
    <name type="scientific">Mesocestoides corti</name>
    <name type="common">Flatworm</name>
    <dbReference type="NCBI Taxonomy" id="53468"/>
    <lineage>
        <taxon>Eukaryota</taxon>
        <taxon>Metazoa</taxon>
        <taxon>Spiralia</taxon>
        <taxon>Lophotrochozoa</taxon>
        <taxon>Platyhelminthes</taxon>
        <taxon>Cestoda</taxon>
        <taxon>Eucestoda</taxon>
        <taxon>Cyclophyllidea</taxon>
        <taxon>Mesocestoididae</taxon>
        <taxon>Mesocestoides</taxon>
    </lineage>
</organism>
<dbReference type="GO" id="GO:0006355">
    <property type="term" value="P:regulation of DNA-templated transcription"/>
    <property type="evidence" value="ECO:0007669"/>
    <property type="project" value="TreeGrafter"/>
</dbReference>
<dbReference type="GO" id="GO:0006307">
    <property type="term" value="P:DNA alkylation repair"/>
    <property type="evidence" value="ECO:0007669"/>
    <property type="project" value="InterPro"/>
</dbReference>
<dbReference type="PANTHER" id="PTHR13360:SF1">
    <property type="entry name" value="ACTIVATING SIGNAL COINTEGRATOR 1 COMPLEX SUBUNIT 1"/>
    <property type="match status" value="1"/>
</dbReference>
<dbReference type="Gene3D" id="3.90.1140.10">
    <property type="entry name" value="Cyclic phosphodiesterase"/>
    <property type="match status" value="1"/>
</dbReference>